<sequence>MRIPFLLAFLCVSTSLFSQYAISEIPGDIKNDVYAVVRNQETLITIHDYDKIEIYTKEIISVLNRKGLEALNLAVGYDKSSSIKAIEAKVFDAKGKEIEKFKKRDFHDVSATGSNLYSDNRMMYIEYTPRSYPFTIEFIVEEASSSTAFLPRWTPTSYTNVSVERSTFTIDNPKQVPLISKKFNLENYDVSIVETPTKYEYTLKNLEKLPKEPLAPHYTQFLPMAKVALQKFQLENERAYIKTWKDFGLWQKNSLLKGRDKISDGTKATIEQLVAGVEDPKEKARIIYEYMQGKTRYISVQVGIGGWQPSPAKDVDELSYGDCKALTNYTMALLKSQGIESYYTIVEAGENGRGLDEDFVALQGNHVILAVPFEDENVFLECTSQKAPFNYMGDFTDDREVLMVTPEGGVITKTHAYLTEDNKQTLTATASLSGDLILTGLMKQMSEGVPYGDVSWLDDATNDDVVMHYKESYGHLNNLSLANIKFENDKRAIVFTENLNFETSNYSSAAGDRILFNPNIFTRFKYLPPKDDNRLLPVHIRRGKSYNDTIEIQLPEGISVEALFDEIEIVSKYGTYHASITPVTGSKLKYHRNFVLNAGTYKKEEYDDFVAFIQRIVKKDKSKIVLKGS</sequence>
<feature type="signal peptide" evidence="1">
    <location>
        <begin position="1"/>
        <end position="20"/>
    </location>
</feature>
<dbReference type="SUPFAM" id="SSF54001">
    <property type="entry name" value="Cysteine proteinases"/>
    <property type="match status" value="1"/>
</dbReference>
<dbReference type="Pfam" id="PF12969">
    <property type="entry name" value="DUF3857"/>
    <property type="match status" value="1"/>
</dbReference>
<protein>
    <submittedName>
        <fullName evidence="3">DUF3857 domain-containing protein</fullName>
    </submittedName>
</protein>
<evidence type="ECO:0000259" key="2">
    <source>
        <dbReference type="Pfam" id="PF12969"/>
    </source>
</evidence>
<dbReference type="RefSeq" id="WP_164680381.1">
    <property type="nucleotide sequence ID" value="NZ_CP049057.1"/>
</dbReference>
<dbReference type="Gene3D" id="3.10.620.30">
    <property type="match status" value="1"/>
</dbReference>
<evidence type="ECO:0000313" key="3">
    <source>
        <dbReference type="EMBL" id="QIE60368.1"/>
    </source>
</evidence>
<feature type="domain" description="DUF3857" evidence="2">
    <location>
        <begin position="53"/>
        <end position="206"/>
    </location>
</feature>
<feature type="chain" id="PRO_5026240327" evidence="1">
    <location>
        <begin position="21"/>
        <end position="629"/>
    </location>
</feature>
<name>A0A6G6GP91_9FLAO</name>
<dbReference type="Proteomes" id="UP000505306">
    <property type="component" value="Chromosome"/>
</dbReference>
<dbReference type="Gene3D" id="2.60.40.3140">
    <property type="match status" value="1"/>
</dbReference>
<gene>
    <name evidence="3" type="ORF">G5B37_12580</name>
</gene>
<dbReference type="EMBL" id="CP049057">
    <property type="protein sequence ID" value="QIE60368.1"/>
    <property type="molecule type" value="Genomic_DNA"/>
</dbReference>
<dbReference type="AlphaFoldDB" id="A0A6G6GP91"/>
<evidence type="ECO:0000256" key="1">
    <source>
        <dbReference type="SAM" id="SignalP"/>
    </source>
</evidence>
<dbReference type="InterPro" id="IPR038765">
    <property type="entry name" value="Papain-like_cys_pep_sf"/>
</dbReference>
<reference evidence="3 4" key="1">
    <citation type="submission" date="2020-02" db="EMBL/GenBank/DDBJ databases">
        <title>Complete genome sequence of Flavobacteriaceae bacterium.</title>
        <authorList>
            <person name="Kim S.-J."/>
            <person name="Kim Y.-S."/>
            <person name="Kim K.-H."/>
        </authorList>
    </citation>
    <scope>NUCLEOTIDE SEQUENCE [LARGE SCALE GENOMIC DNA]</scope>
    <source>
        <strain evidence="3 4">RR4-40</strain>
    </source>
</reference>
<organism evidence="3 4">
    <name type="scientific">Rasiella rasia</name>
    <dbReference type="NCBI Taxonomy" id="2744027"/>
    <lineage>
        <taxon>Bacteria</taxon>
        <taxon>Pseudomonadati</taxon>
        <taxon>Bacteroidota</taxon>
        <taxon>Flavobacteriia</taxon>
        <taxon>Flavobacteriales</taxon>
        <taxon>Flavobacteriaceae</taxon>
        <taxon>Rasiella</taxon>
    </lineage>
</organism>
<proteinExistence type="predicted"/>
<keyword evidence="1" id="KW-0732">Signal</keyword>
<keyword evidence="4" id="KW-1185">Reference proteome</keyword>
<accession>A0A6G6GP91</accession>
<dbReference type="Gene3D" id="2.60.120.1130">
    <property type="match status" value="1"/>
</dbReference>
<dbReference type="KEGG" id="mgel:G5B37_12580"/>
<dbReference type="InterPro" id="IPR024618">
    <property type="entry name" value="DUF3857"/>
</dbReference>
<evidence type="ECO:0000313" key="4">
    <source>
        <dbReference type="Proteomes" id="UP000505306"/>
    </source>
</evidence>